<name>A0A2P2IT71_RHIMU</name>
<organism evidence="4">
    <name type="scientific">Rhizophora mucronata</name>
    <name type="common">Asiatic mangrove</name>
    <dbReference type="NCBI Taxonomy" id="61149"/>
    <lineage>
        <taxon>Eukaryota</taxon>
        <taxon>Viridiplantae</taxon>
        <taxon>Streptophyta</taxon>
        <taxon>Embryophyta</taxon>
        <taxon>Tracheophyta</taxon>
        <taxon>Spermatophyta</taxon>
        <taxon>Magnoliopsida</taxon>
        <taxon>eudicotyledons</taxon>
        <taxon>Gunneridae</taxon>
        <taxon>Pentapetalae</taxon>
        <taxon>rosids</taxon>
        <taxon>fabids</taxon>
        <taxon>Malpighiales</taxon>
        <taxon>Rhizophoraceae</taxon>
        <taxon>Rhizophora</taxon>
    </lineage>
</organism>
<keyword evidence="2" id="KW-0472">Membrane</keyword>
<dbReference type="Pfam" id="PF00023">
    <property type="entry name" value="Ank"/>
    <property type="match status" value="1"/>
</dbReference>
<evidence type="ECO:0000313" key="4">
    <source>
        <dbReference type="EMBL" id="MBW84439.1"/>
    </source>
</evidence>
<dbReference type="InterPro" id="IPR026961">
    <property type="entry name" value="PGG_dom"/>
</dbReference>
<feature type="transmembrane region" description="Helical" evidence="2">
    <location>
        <begin position="567"/>
        <end position="584"/>
    </location>
</feature>
<feature type="transmembrane region" description="Helical" evidence="2">
    <location>
        <begin position="668"/>
        <end position="688"/>
    </location>
</feature>
<dbReference type="Gene3D" id="1.25.40.20">
    <property type="entry name" value="Ankyrin repeat-containing domain"/>
    <property type="match status" value="2"/>
</dbReference>
<dbReference type="AlphaFoldDB" id="A0A2P2IT71"/>
<feature type="repeat" description="ANK" evidence="1">
    <location>
        <begin position="372"/>
        <end position="394"/>
    </location>
</feature>
<sequence length="728" mass="81895">MIFILNMDERLKEAARCGNIDSLYELVQENPSLLDHIDEKPFSTTPLHVAAFAGQTQFAKEIMRLKPSFAKKLNVDGFSPMHLALQNGQTELVLQFLQVDNDLVCVKGREGMTPLHCAAKAGKIDLLVSFLNACPKSIEDVTIRNETTLHVALNSGMFQAFEVLVRCLKQRCRMEDHYRERKVLNWKDEEGNTVLHIAASKNKPEALKTLLDCRVDVKLKNQQGLTALDLINGQAQSGNAEIIDMIGRSEALTASLFPAVDCFGYYVRQDQWLRSAAQNGDVDALYAIIQEDPYILDHIDQVPFDDTPLHVAASAGHTQFALEIMGLKPSFARKLNREGSSPMYLALQNDELSTMRRLLDVDENLVRVKGRKGLTPLHYAAEKGKLEQLVELLMACPRSIEDLTVHKESALHIAAKNDQREALVLLVNWLELVDQNKVLDWPDDEGNTVLHIASQRNQIQVVKMLTESADSSCVLRALFSRSFRPKVDLNAKNSNDLTAVDILQKQGQLNGARIRLLRRHAKRAKDPSLPGVPGLVKYLRRRISPLEKWAIATYREQFLMSNATRNALIVVCILIATTTFEAILNSPDIFSSAFPADKDQPDILSSFVASLIFLALFLTFGTSAFVMSIIKIVTLLPNGRLVTQPLVIPLFGCYFMLLLYLSQQQVTLVILCLGIILAVVIFLAVWATDKLLIRRRWKTVKQFFLKQRQGIVKEFQHVSYYGNAKSRH</sequence>
<keyword evidence="2" id="KW-1133">Transmembrane helix</keyword>
<feature type="repeat" description="ANK" evidence="1">
    <location>
        <begin position="445"/>
        <end position="467"/>
    </location>
</feature>
<dbReference type="InterPro" id="IPR036770">
    <property type="entry name" value="Ankyrin_rpt-contain_sf"/>
</dbReference>
<keyword evidence="2" id="KW-0812">Transmembrane</keyword>
<dbReference type="PANTHER" id="PTHR24128:SF24">
    <property type="entry name" value="ANKYRIN REPEAT PROTEIN"/>
    <property type="match status" value="1"/>
</dbReference>
<dbReference type="PROSITE" id="PS50297">
    <property type="entry name" value="ANK_REP_REGION"/>
    <property type="match status" value="5"/>
</dbReference>
<reference evidence="4" key="1">
    <citation type="submission" date="2018-02" db="EMBL/GenBank/DDBJ databases">
        <title>Rhizophora mucronata_Transcriptome.</title>
        <authorList>
            <person name="Meera S.P."/>
            <person name="Sreeshan A."/>
            <person name="Augustine A."/>
        </authorList>
    </citation>
    <scope>NUCLEOTIDE SEQUENCE</scope>
    <source>
        <tissue evidence="4">Leaf</tissue>
    </source>
</reference>
<accession>A0A2P2IT71</accession>
<feature type="repeat" description="ANK" evidence="1">
    <location>
        <begin position="76"/>
        <end position="97"/>
    </location>
</feature>
<protein>
    <submittedName>
        <fullName evidence="4">Ankyrin-3-like</fullName>
    </submittedName>
</protein>
<feature type="domain" description="PGG" evidence="3">
    <location>
        <begin position="562"/>
        <end position="641"/>
    </location>
</feature>
<dbReference type="Pfam" id="PF12796">
    <property type="entry name" value="Ank_2"/>
    <property type="match status" value="3"/>
</dbReference>
<dbReference type="Pfam" id="PF13857">
    <property type="entry name" value="Ank_5"/>
    <property type="match status" value="1"/>
</dbReference>
<dbReference type="PROSITE" id="PS50088">
    <property type="entry name" value="ANK_REPEAT"/>
    <property type="match status" value="5"/>
</dbReference>
<evidence type="ECO:0000256" key="2">
    <source>
        <dbReference type="SAM" id="Phobius"/>
    </source>
</evidence>
<dbReference type="InterPro" id="IPR002110">
    <property type="entry name" value="Ankyrin_rpt"/>
</dbReference>
<feature type="transmembrane region" description="Helical" evidence="2">
    <location>
        <begin position="604"/>
        <end position="630"/>
    </location>
</feature>
<dbReference type="Pfam" id="PF13962">
    <property type="entry name" value="PGG"/>
    <property type="match status" value="1"/>
</dbReference>
<feature type="repeat" description="ANK" evidence="1">
    <location>
        <begin position="110"/>
        <end position="131"/>
    </location>
</feature>
<evidence type="ECO:0000259" key="3">
    <source>
        <dbReference type="Pfam" id="PF13962"/>
    </source>
</evidence>
<evidence type="ECO:0000256" key="1">
    <source>
        <dbReference type="PROSITE-ProRule" id="PRU00023"/>
    </source>
</evidence>
<feature type="transmembrane region" description="Helical" evidence="2">
    <location>
        <begin position="642"/>
        <end position="662"/>
    </location>
</feature>
<dbReference type="EMBL" id="GGEC01003956">
    <property type="protein sequence ID" value="MBW84439.1"/>
    <property type="molecule type" value="Transcribed_RNA"/>
</dbReference>
<keyword evidence="1" id="KW-0040">ANK repeat</keyword>
<feature type="repeat" description="ANK" evidence="1">
    <location>
        <begin position="190"/>
        <end position="222"/>
    </location>
</feature>
<proteinExistence type="predicted"/>
<dbReference type="SUPFAM" id="SSF48403">
    <property type="entry name" value="Ankyrin repeat"/>
    <property type="match status" value="2"/>
</dbReference>
<dbReference type="SMART" id="SM00248">
    <property type="entry name" value="ANK"/>
    <property type="match status" value="10"/>
</dbReference>
<dbReference type="PANTHER" id="PTHR24128">
    <property type="entry name" value="HOMEOBOX PROTEIN WARIAI"/>
    <property type="match status" value="1"/>
</dbReference>